<organism evidence="3 4">
    <name type="scientific">Senna tora</name>
    <dbReference type="NCBI Taxonomy" id="362788"/>
    <lineage>
        <taxon>Eukaryota</taxon>
        <taxon>Viridiplantae</taxon>
        <taxon>Streptophyta</taxon>
        <taxon>Embryophyta</taxon>
        <taxon>Tracheophyta</taxon>
        <taxon>Spermatophyta</taxon>
        <taxon>Magnoliopsida</taxon>
        <taxon>eudicotyledons</taxon>
        <taxon>Gunneridae</taxon>
        <taxon>Pentapetalae</taxon>
        <taxon>rosids</taxon>
        <taxon>fabids</taxon>
        <taxon>Fabales</taxon>
        <taxon>Fabaceae</taxon>
        <taxon>Caesalpinioideae</taxon>
        <taxon>Cassia clade</taxon>
        <taxon>Senna</taxon>
    </lineage>
</organism>
<dbReference type="InterPro" id="IPR025476">
    <property type="entry name" value="Helitron_helicase-like"/>
</dbReference>
<keyword evidence="4" id="KW-1185">Reference proteome</keyword>
<feature type="domain" description="Helitron helicase-like" evidence="2">
    <location>
        <begin position="311"/>
        <end position="372"/>
    </location>
</feature>
<dbReference type="PANTHER" id="PTHR45786:SF66">
    <property type="entry name" value="HOOK MOTIF PROTEIN, PUTATIVE-RELATED"/>
    <property type="match status" value="1"/>
</dbReference>
<dbReference type="OrthoDB" id="2272314at2759"/>
<gene>
    <name evidence="3" type="ORF">G2W53_017506</name>
</gene>
<sequence>MGFEDSMAGSDLKSPLNGHSSSSLKSASPNDYPFSAMSITNISELLIAADEFIHCIVDTFLKVNTDKGKVLSSFGYNCDMGYEYIVKMWKDDMGGIPSSMSVCDTLSRMWLPIQQPICDVSHIYASCVHINGSLYWITHRENTDIVSNKKSIVEYSIALRTWQSYNVSFKITEKFNIEANFPKTLASMAKDKENMSISELRAPWARGKVELPRMRNPPETLENLLDRPPTSDRENLRLTLIKKRQTDARVYDLPIAYEIAALIVGGFGPSNGVRDIVVEKRSSTLQRINELHPLYLLLQYPLLFPRGEDDKLTQQFIVDGYIMIESQRLLYIRLHQKELQADSYITLTQALARGKTTSSGIGKMIVLPSSFIEAFKDACYVMGLLDDDKEYIEGTIEGSK</sequence>
<reference evidence="3" key="1">
    <citation type="submission" date="2020-09" db="EMBL/GenBank/DDBJ databases">
        <title>Genome-Enabled Discovery of Anthraquinone Biosynthesis in Senna tora.</title>
        <authorList>
            <person name="Kang S.-H."/>
            <person name="Pandey R.P."/>
            <person name="Lee C.-M."/>
            <person name="Sim J.-S."/>
            <person name="Jeong J.-T."/>
            <person name="Choi B.-S."/>
            <person name="Jung M."/>
            <person name="Ginzburg D."/>
            <person name="Zhao K."/>
            <person name="Won S.Y."/>
            <person name="Oh T.-J."/>
            <person name="Yu Y."/>
            <person name="Kim N.-H."/>
            <person name="Lee O.R."/>
            <person name="Lee T.-H."/>
            <person name="Bashyal P."/>
            <person name="Kim T.-S."/>
            <person name="Lee W.-H."/>
            <person name="Kawkins C."/>
            <person name="Kim C.-K."/>
            <person name="Kim J.S."/>
            <person name="Ahn B.O."/>
            <person name="Rhee S.Y."/>
            <person name="Sohng J.K."/>
        </authorList>
    </citation>
    <scope>NUCLEOTIDE SEQUENCE</scope>
    <source>
        <tissue evidence="3">Leaf</tissue>
    </source>
</reference>
<comment type="caution">
    <text evidence="3">The sequence shown here is derived from an EMBL/GenBank/DDBJ whole genome shotgun (WGS) entry which is preliminary data.</text>
</comment>
<dbReference type="EMBL" id="JAAIUW010000006">
    <property type="protein sequence ID" value="KAF7826342.1"/>
    <property type="molecule type" value="Genomic_DNA"/>
</dbReference>
<accession>A0A834WKK2</accession>
<evidence type="ECO:0000256" key="1">
    <source>
        <dbReference type="SAM" id="MobiDB-lite"/>
    </source>
</evidence>
<feature type="region of interest" description="Disordered" evidence="1">
    <location>
        <begin position="1"/>
        <end position="27"/>
    </location>
</feature>
<feature type="compositionally biased region" description="Polar residues" evidence="1">
    <location>
        <begin position="17"/>
        <end position="27"/>
    </location>
</feature>
<evidence type="ECO:0000313" key="3">
    <source>
        <dbReference type="EMBL" id="KAF7826342.1"/>
    </source>
</evidence>
<dbReference type="PANTHER" id="PTHR45786">
    <property type="entry name" value="DNA BINDING PROTEIN-LIKE"/>
    <property type="match status" value="1"/>
</dbReference>
<proteinExistence type="predicted"/>
<evidence type="ECO:0000259" key="2">
    <source>
        <dbReference type="Pfam" id="PF14214"/>
    </source>
</evidence>
<evidence type="ECO:0000313" key="4">
    <source>
        <dbReference type="Proteomes" id="UP000634136"/>
    </source>
</evidence>
<dbReference type="Proteomes" id="UP000634136">
    <property type="component" value="Unassembled WGS sequence"/>
</dbReference>
<protein>
    <recommendedName>
        <fullName evidence="2">Helitron helicase-like domain-containing protein</fullName>
    </recommendedName>
</protein>
<dbReference type="AlphaFoldDB" id="A0A834WKK2"/>
<dbReference type="Pfam" id="PF14214">
    <property type="entry name" value="Helitron_like_N"/>
    <property type="match status" value="1"/>
</dbReference>
<name>A0A834WKK2_9FABA</name>